<name>A0A969WAV3_9GAMM</name>
<evidence type="ECO:0000259" key="7">
    <source>
        <dbReference type="PROSITE" id="PS50110"/>
    </source>
</evidence>
<evidence type="ECO:0000256" key="2">
    <source>
        <dbReference type="ARBA" id="ARBA00023015"/>
    </source>
</evidence>
<dbReference type="CDD" id="cd06170">
    <property type="entry name" value="LuxR_C_like"/>
    <property type="match status" value="1"/>
</dbReference>
<keyword evidence="9" id="KW-1185">Reference proteome</keyword>
<dbReference type="SMART" id="SM00448">
    <property type="entry name" value="REC"/>
    <property type="match status" value="1"/>
</dbReference>
<dbReference type="InterPro" id="IPR016032">
    <property type="entry name" value="Sig_transdc_resp-reg_C-effctor"/>
</dbReference>
<dbReference type="InterPro" id="IPR039420">
    <property type="entry name" value="WalR-like"/>
</dbReference>
<evidence type="ECO:0000256" key="3">
    <source>
        <dbReference type="ARBA" id="ARBA00023125"/>
    </source>
</evidence>
<dbReference type="SMART" id="SM00421">
    <property type="entry name" value="HTH_LUXR"/>
    <property type="match status" value="1"/>
</dbReference>
<evidence type="ECO:0000313" key="8">
    <source>
        <dbReference type="EMBL" id="NKF24011.1"/>
    </source>
</evidence>
<dbReference type="RefSeq" id="WP_168149339.1">
    <property type="nucleotide sequence ID" value="NZ_JAAVXB010000011.1"/>
</dbReference>
<evidence type="ECO:0000313" key="9">
    <source>
        <dbReference type="Proteomes" id="UP000653472"/>
    </source>
</evidence>
<evidence type="ECO:0000256" key="4">
    <source>
        <dbReference type="ARBA" id="ARBA00023163"/>
    </source>
</evidence>
<dbReference type="InterPro" id="IPR011006">
    <property type="entry name" value="CheY-like_superfamily"/>
</dbReference>
<dbReference type="SUPFAM" id="SSF52172">
    <property type="entry name" value="CheY-like"/>
    <property type="match status" value="1"/>
</dbReference>
<dbReference type="Pfam" id="PF00072">
    <property type="entry name" value="Response_reg"/>
    <property type="match status" value="1"/>
</dbReference>
<evidence type="ECO:0000256" key="1">
    <source>
        <dbReference type="ARBA" id="ARBA00022553"/>
    </source>
</evidence>
<dbReference type="GO" id="GO:0003677">
    <property type="term" value="F:DNA binding"/>
    <property type="evidence" value="ECO:0007669"/>
    <property type="project" value="UniProtKB-KW"/>
</dbReference>
<dbReference type="PROSITE" id="PS50043">
    <property type="entry name" value="HTH_LUXR_2"/>
    <property type="match status" value="1"/>
</dbReference>
<keyword evidence="2" id="KW-0805">Transcription regulation</keyword>
<dbReference type="PRINTS" id="PR00038">
    <property type="entry name" value="HTHLUXR"/>
</dbReference>
<evidence type="ECO:0000259" key="6">
    <source>
        <dbReference type="PROSITE" id="PS50043"/>
    </source>
</evidence>
<protein>
    <submittedName>
        <fullName evidence="8">Response regulator transcription factor</fullName>
    </submittedName>
</protein>
<organism evidence="8 9">
    <name type="scientific">Solimonas marina</name>
    <dbReference type="NCBI Taxonomy" id="2714601"/>
    <lineage>
        <taxon>Bacteria</taxon>
        <taxon>Pseudomonadati</taxon>
        <taxon>Pseudomonadota</taxon>
        <taxon>Gammaproteobacteria</taxon>
        <taxon>Nevskiales</taxon>
        <taxon>Nevskiaceae</taxon>
        <taxon>Solimonas</taxon>
    </lineage>
</organism>
<dbReference type="GO" id="GO:0006355">
    <property type="term" value="P:regulation of DNA-templated transcription"/>
    <property type="evidence" value="ECO:0007669"/>
    <property type="project" value="InterPro"/>
</dbReference>
<dbReference type="SUPFAM" id="SSF46894">
    <property type="entry name" value="C-terminal effector domain of the bipartite response regulators"/>
    <property type="match status" value="1"/>
</dbReference>
<accession>A0A969WAV3</accession>
<dbReference type="GO" id="GO:0000160">
    <property type="term" value="P:phosphorelay signal transduction system"/>
    <property type="evidence" value="ECO:0007669"/>
    <property type="project" value="InterPro"/>
</dbReference>
<dbReference type="EMBL" id="JAAVXB010000011">
    <property type="protein sequence ID" value="NKF24011.1"/>
    <property type="molecule type" value="Genomic_DNA"/>
</dbReference>
<dbReference type="InterPro" id="IPR000792">
    <property type="entry name" value="Tscrpt_reg_LuxR_C"/>
</dbReference>
<dbReference type="PROSITE" id="PS50110">
    <property type="entry name" value="RESPONSE_REGULATORY"/>
    <property type="match status" value="1"/>
</dbReference>
<dbReference type="InterPro" id="IPR001789">
    <property type="entry name" value="Sig_transdc_resp-reg_receiver"/>
</dbReference>
<dbReference type="CDD" id="cd17535">
    <property type="entry name" value="REC_NarL-like"/>
    <property type="match status" value="1"/>
</dbReference>
<dbReference type="PANTHER" id="PTHR43214:SF41">
    <property type="entry name" value="NITRATE_NITRITE RESPONSE REGULATOR PROTEIN NARP"/>
    <property type="match status" value="1"/>
</dbReference>
<sequence>MQQGLVVEDQPALSRWLKETLEEAFPGMAVRTAETLAAGRRAFETQAPDIALIDLGLPDGSGIELIEDSASSSPACQCVVTTIYADDQHLFPALRAGAAGYLLKDQPRARTVTALRGIAAGEPPLSASIARRLLRVFGDDRNARANGSVAPKLTPRERETLTLIAKGFKIAEVAENLGVTRNTAHEFVKNVYRKLKIGSRAEAAVEATRLGLINPHL</sequence>
<evidence type="ECO:0000256" key="5">
    <source>
        <dbReference type="PROSITE-ProRule" id="PRU00169"/>
    </source>
</evidence>
<comment type="caution">
    <text evidence="8">The sequence shown here is derived from an EMBL/GenBank/DDBJ whole genome shotgun (WGS) entry which is preliminary data.</text>
</comment>
<dbReference type="PANTHER" id="PTHR43214">
    <property type="entry name" value="TWO-COMPONENT RESPONSE REGULATOR"/>
    <property type="match status" value="1"/>
</dbReference>
<keyword evidence="4" id="KW-0804">Transcription</keyword>
<dbReference type="Pfam" id="PF00196">
    <property type="entry name" value="GerE"/>
    <property type="match status" value="1"/>
</dbReference>
<proteinExistence type="predicted"/>
<dbReference type="Gene3D" id="3.40.50.2300">
    <property type="match status" value="1"/>
</dbReference>
<gene>
    <name evidence="8" type="ORF">G7Y82_16995</name>
</gene>
<dbReference type="InterPro" id="IPR058245">
    <property type="entry name" value="NreC/VraR/RcsB-like_REC"/>
</dbReference>
<feature type="domain" description="Response regulatory" evidence="7">
    <location>
        <begin position="3"/>
        <end position="119"/>
    </location>
</feature>
<dbReference type="Proteomes" id="UP000653472">
    <property type="component" value="Unassembled WGS sequence"/>
</dbReference>
<keyword evidence="3" id="KW-0238">DNA-binding</keyword>
<feature type="modified residue" description="4-aspartylphosphate" evidence="5">
    <location>
        <position position="54"/>
    </location>
</feature>
<keyword evidence="1 5" id="KW-0597">Phosphoprotein</keyword>
<feature type="domain" description="HTH luxR-type" evidence="6">
    <location>
        <begin position="146"/>
        <end position="211"/>
    </location>
</feature>
<dbReference type="AlphaFoldDB" id="A0A969WAV3"/>
<reference evidence="8" key="1">
    <citation type="submission" date="2020-03" db="EMBL/GenBank/DDBJ databases">
        <title>Solimonas marina sp. nov., isolated from deep seawater of the Pacific Ocean.</title>
        <authorList>
            <person name="Liu X."/>
            <person name="Lai Q."/>
            <person name="Sun F."/>
            <person name="Gai Y."/>
            <person name="Li G."/>
            <person name="Shao Z."/>
        </authorList>
    </citation>
    <scope>NUCLEOTIDE SEQUENCE</scope>
    <source>
        <strain evidence="8">C16B3</strain>
    </source>
</reference>